<organism evidence="1">
    <name type="scientific">viral metagenome</name>
    <dbReference type="NCBI Taxonomy" id="1070528"/>
    <lineage>
        <taxon>unclassified sequences</taxon>
        <taxon>metagenomes</taxon>
        <taxon>organismal metagenomes</taxon>
    </lineage>
</organism>
<name>A0A6C0CVB1_9ZZZZ</name>
<protein>
    <submittedName>
        <fullName evidence="1">Uncharacterized protein</fullName>
    </submittedName>
</protein>
<proteinExistence type="predicted"/>
<reference evidence="1" key="1">
    <citation type="journal article" date="2020" name="Nature">
        <title>Giant virus diversity and host interactions through global metagenomics.</title>
        <authorList>
            <person name="Schulz F."/>
            <person name="Roux S."/>
            <person name="Paez-Espino D."/>
            <person name="Jungbluth S."/>
            <person name="Walsh D.A."/>
            <person name="Denef V.J."/>
            <person name="McMahon K.D."/>
            <person name="Konstantinidis K.T."/>
            <person name="Eloe-Fadrosh E.A."/>
            <person name="Kyrpides N.C."/>
            <person name="Woyke T."/>
        </authorList>
    </citation>
    <scope>NUCLEOTIDE SEQUENCE</scope>
    <source>
        <strain evidence="1">GVMAG-M-3300021963-12</strain>
    </source>
</reference>
<sequence length="53" mass="5801">MYTYLLLTAATFYLVAFVLAVPAVGPLPSPVVKSLLFVGVHVLVHKMLKGMRK</sequence>
<accession>A0A6C0CVB1</accession>
<dbReference type="EMBL" id="MN739481">
    <property type="protein sequence ID" value="QHT07445.1"/>
    <property type="molecule type" value="Genomic_DNA"/>
</dbReference>
<evidence type="ECO:0000313" key="1">
    <source>
        <dbReference type="EMBL" id="QHT07445.1"/>
    </source>
</evidence>
<dbReference type="AlphaFoldDB" id="A0A6C0CVB1"/>